<dbReference type="Gene3D" id="3.40.50.261">
    <property type="entry name" value="Succinyl-CoA synthetase domains"/>
    <property type="match status" value="2"/>
</dbReference>
<comment type="caution">
    <text evidence="3">The sequence shown here is derived from an EMBL/GenBank/DDBJ whole genome shotgun (WGS) entry which is preliminary data.</text>
</comment>
<dbReference type="Proteomes" id="UP000318578">
    <property type="component" value="Unassembled WGS sequence"/>
</dbReference>
<dbReference type="AlphaFoldDB" id="A0A558A704"/>
<protein>
    <recommendedName>
        <fullName evidence="2">CoA-binding domain-containing protein</fullName>
    </recommendedName>
</protein>
<dbReference type="Gene3D" id="3.40.50.720">
    <property type="entry name" value="NAD(P)-binding Rossmann-like Domain"/>
    <property type="match status" value="1"/>
</dbReference>
<dbReference type="PANTHER" id="PTHR42793">
    <property type="entry name" value="COA BINDING DOMAIN CONTAINING PROTEIN"/>
    <property type="match status" value="1"/>
</dbReference>
<feature type="region of interest" description="Disordered" evidence="1">
    <location>
        <begin position="1"/>
        <end position="147"/>
    </location>
</feature>
<dbReference type="PANTHER" id="PTHR42793:SF1">
    <property type="entry name" value="PEPTIDYL-LYSINE N-ACETYLTRANSFERASE PATZ"/>
    <property type="match status" value="1"/>
</dbReference>
<dbReference type="SUPFAM" id="SSF51735">
    <property type="entry name" value="NAD(P)-binding Rossmann-fold domains"/>
    <property type="match status" value="1"/>
</dbReference>
<dbReference type="Pfam" id="PF13380">
    <property type="entry name" value="CoA_binding_2"/>
    <property type="match status" value="1"/>
</dbReference>
<dbReference type="InterPro" id="IPR016102">
    <property type="entry name" value="Succinyl-CoA_synth-like"/>
</dbReference>
<dbReference type="SUPFAM" id="SSF52210">
    <property type="entry name" value="Succinyl-CoA synthetase domains"/>
    <property type="match status" value="2"/>
</dbReference>
<proteinExistence type="predicted"/>
<gene>
    <name evidence="3" type="ORF">FNH06_22275</name>
</gene>
<reference evidence="3 4" key="1">
    <citation type="submission" date="2019-07" db="EMBL/GenBank/DDBJ databases">
        <title>New species of Amycolatopsis and Streptomyces.</title>
        <authorList>
            <person name="Duangmal K."/>
            <person name="Teo W.F.A."/>
            <person name="Lipun K."/>
        </authorList>
    </citation>
    <scope>NUCLEOTIDE SEQUENCE [LARGE SCALE GENOMIC DNA]</scope>
    <source>
        <strain evidence="3 4">JCM 30562</strain>
    </source>
</reference>
<evidence type="ECO:0000313" key="3">
    <source>
        <dbReference type="EMBL" id="TVT20044.1"/>
    </source>
</evidence>
<organism evidence="3 4">
    <name type="scientific">Amycolatopsis acidiphila</name>
    <dbReference type="NCBI Taxonomy" id="715473"/>
    <lineage>
        <taxon>Bacteria</taxon>
        <taxon>Bacillati</taxon>
        <taxon>Actinomycetota</taxon>
        <taxon>Actinomycetes</taxon>
        <taxon>Pseudonocardiales</taxon>
        <taxon>Pseudonocardiaceae</taxon>
        <taxon>Amycolatopsis</taxon>
    </lineage>
</organism>
<sequence length="619" mass="64212">MAGARQAAVRGAGDRGRRGSGADRERLGQVARDVRRAAGHPPGGAVRHRRRAGADHRRPAPDLGGSLGRRPGPGRADEGVDREAVRHRDRVRRGGRDDADPGRHGHDQGPAAGALVPRAAGGQGGGGAERDPPVPHRAGHARRRGAGPDLVTAAVGEHSRLDLGPLLRPASIAIVGASATPDIISGLPQRMLAQHGYRGAVYPVNPRHDSIDGLRCYPGIGAVPDPVDIALVVVNAERVNTVVAECGRAGARFVVIISSGFAEQSDGGRRQRELRALCDQFPRMRVLGPNAEGLMNVVDAIPVGFSPTINYDRGLDRLIAGDVAVVAQSGGLGFALFNDGLGRGLGFSHVVSTGNEVDLDLADVAEHLVQDPATRVLLLFVEGLTDPGRLAKIGAAARAQGKQVIAAKVGTTAAGRRAALAHTAHDPGDGAQFARALDEGGVLLAADQEELVDLAMVFSRTRVPAGRRVGVVTTSGGAGTWLADDLVLAGLRLPVLGAGTQERLRALIPAYGSAANPVDTTAQVLSRGGISPVLRLLADSGEVDALVLVATLADAKQLEREQEELIALAGQVPLVIYSYTRPAPRSLRLLEQFGIAAFTSGRRTAAALAALTREVTAAG</sequence>
<feature type="compositionally biased region" description="Low complexity" evidence="1">
    <location>
        <begin position="61"/>
        <end position="74"/>
    </location>
</feature>
<dbReference type="Pfam" id="PF13607">
    <property type="entry name" value="Succ_CoA_lig"/>
    <property type="match status" value="1"/>
</dbReference>
<feature type="compositionally biased region" description="Low complexity" evidence="1">
    <location>
        <begin position="1"/>
        <end position="11"/>
    </location>
</feature>
<dbReference type="InterPro" id="IPR036291">
    <property type="entry name" value="NAD(P)-bd_dom_sf"/>
</dbReference>
<evidence type="ECO:0000313" key="4">
    <source>
        <dbReference type="Proteomes" id="UP000318578"/>
    </source>
</evidence>
<dbReference type="OrthoDB" id="190266at2"/>
<dbReference type="InterPro" id="IPR003781">
    <property type="entry name" value="CoA-bd"/>
</dbReference>
<accession>A0A558A704</accession>
<dbReference type="InterPro" id="IPR043938">
    <property type="entry name" value="Ligase_CoA_dom"/>
</dbReference>
<dbReference type="InterPro" id="IPR032875">
    <property type="entry name" value="Succ_CoA_lig_flav_dom"/>
</dbReference>
<dbReference type="GO" id="GO:0043758">
    <property type="term" value="F:acetate-CoA ligase (ADP-forming) activity"/>
    <property type="evidence" value="ECO:0007669"/>
    <property type="project" value="InterPro"/>
</dbReference>
<feature type="compositionally biased region" description="Basic and acidic residues" evidence="1">
    <location>
        <begin position="12"/>
        <end position="36"/>
    </location>
</feature>
<dbReference type="SMART" id="SM00881">
    <property type="entry name" value="CoA_binding"/>
    <property type="match status" value="1"/>
</dbReference>
<evidence type="ECO:0000256" key="1">
    <source>
        <dbReference type="SAM" id="MobiDB-lite"/>
    </source>
</evidence>
<dbReference type="Pfam" id="PF19045">
    <property type="entry name" value="Ligase_CoA_2"/>
    <property type="match status" value="1"/>
</dbReference>
<feature type="compositionally biased region" description="Basic and acidic residues" evidence="1">
    <location>
        <begin position="75"/>
        <end position="107"/>
    </location>
</feature>
<evidence type="ECO:0000259" key="2">
    <source>
        <dbReference type="SMART" id="SM00881"/>
    </source>
</evidence>
<feature type="domain" description="CoA-binding" evidence="2">
    <location>
        <begin position="166"/>
        <end position="261"/>
    </location>
</feature>
<keyword evidence="4" id="KW-1185">Reference proteome</keyword>
<dbReference type="EMBL" id="VJZA01000040">
    <property type="protein sequence ID" value="TVT20044.1"/>
    <property type="molecule type" value="Genomic_DNA"/>
</dbReference>
<name>A0A558A704_9PSEU</name>